<gene>
    <name evidence="4" type="ORF">PV09_01626</name>
</gene>
<keyword evidence="1" id="KW-0479">Metal-binding</keyword>
<evidence type="ECO:0000313" key="4">
    <source>
        <dbReference type="EMBL" id="KIW07687.1"/>
    </source>
</evidence>
<feature type="compositionally biased region" description="Basic residues" evidence="3">
    <location>
        <begin position="325"/>
        <end position="334"/>
    </location>
</feature>
<dbReference type="PANTHER" id="PTHR46771">
    <property type="entry name" value="DETERIN"/>
    <property type="match status" value="1"/>
</dbReference>
<dbReference type="VEuPathDB" id="FungiDB:PV09_01626"/>
<dbReference type="STRING" id="253628.A0A0D1Z3X9"/>
<dbReference type="InterPro" id="IPR001370">
    <property type="entry name" value="BIR_rpt"/>
</dbReference>
<feature type="compositionally biased region" description="Polar residues" evidence="3">
    <location>
        <begin position="482"/>
        <end position="491"/>
    </location>
</feature>
<feature type="compositionally biased region" description="Polar residues" evidence="3">
    <location>
        <begin position="531"/>
        <end position="540"/>
    </location>
</feature>
<keyword evidence="5" id="KW-1185">Reference proteome</keyword>
<evidence type="ECO:0000313" key="5">
    <source>
        <dbReference type="Proteomes" id="UP000053259"/>
    </source>
</evidence>
<dbReference type="PROSITE" id="PS50143">
    <property type="entry name" value="BIR_REPEAT_2"/>
    <property type="match status" value="2"/>
</dbReference>
<name>A0A0D1Z3X9_9PEZI</name>
<organism evidence="4 5">
    <name type="scientific">Verruconis gallopava</name>
    <dbReference type="NCBI Taxonomy" id="253628"/>
    <lineage>
        <taxon>Eukaryota</taxon>
        <taxon>Fungi</taxon>
        <taxon>Dikarya</taxon>
        <taxon>Ascomycota</taxon>
        <taxon>Pezizomycotina</taxon>
        <taxon>Dothideomycetes</taxon>
        <taxon>Pleosporomycetidae</taxon>
        <taxon>Venturiales</taxon>
        <taxon>Sympoventuriaceae</taxon>
        <taxon>Verruconis</taxon>
    </lineage>
</organism>
<dbReference type="InParanoid" id="A0A0D1Z3X9"/>
<feature type="compositionally biased region" description="Basic residues" evidence="3">
    <location>
        <begin position="467"/>
        <end position="476"/>
    </location>
</feature>
<feature type="compositionally biased region" description="Polar residues" evidence="3">
    <location>
        <begin position="646"/>
        <end position="664"/>
    </location>
</feature>
<feature type="compositionally biased region" description="Basic residues" evidence="3">
    <location>
        <begin position="22"/>
        <end position="35"/>
    </location>
</feature>
<protein>
    <recommendedName>
        <fullName evidence="6">BIR-domain-containing protein</fullName>
    </recommendedName>
</protein>
<dbReference type="SMART" id="SM00238">
    <property type="entry name" value="BIR"/>
    <property type="match status" value="2"/>
</dbReference>
<dbReference type="CDD" id="cd00022">
    <property type="entry name" value="BIR"/>
    <property type="match status" value="2"/>
</dbReference>
<dbReference type="SUPFAM" id="SSF57924">
    <property type="entry name" value="Inhibitor of apoptosis (IAP) repeat"/>
    <property type="match status" value="2"/>
</dbReference>
<feature type="compositionally biased region" description="Polar residues" evidence="3">
    <location>
        <begin position="586"/>
        <end position="596"/>
    </location>
</feature>
<dbReference type="Proteomes" id="UP000053259">
    <property type="component" value="Unassembled WGS sequence"/>
</dbReference>
<feature type="region of interest" description="Disordered" evidence="3">
    <location>
        <begin position="213"/>
        <end position="233"/>
    </location>
</feature>
<evidence type="ECO:0008006" key="6">
    <source>
        <dbReference type="Google" id="ProtNLM"/>
    </source>
</evidence>
<dbReference type="GO" id="GO:0046872">
    <property type="term" value="F:metal ion binding"/>
    <property type="evidence" value="ECO:0007669"/>
    <property type="project" value="UniProtKB-KW"/>
</dbReference>
<sequence>MSIPDGINTFQGRLDTFAQPHHLAKRRASSTKKKGPSAVSWPHSNPLPNDLARAGFFYRPSAESEDNCECFLCHVKLDGWEEGDDPIEEHLKHSPSCGWALNVSIQRKFNNGETVDADPLSEQFVQARTHTFGENWPYESRKGWKPKIAKMVAAGWTYDPSPEYDDGVTCMYCNLSLDGWEPKDDPYAEHQKRCPDCPFFTLVDEWADARKQAKGRKGKARASRGSKASRLSTQSVISIASEAPTQLSLGDLDEPAAEEDSVLTTATNATVGSTTGKGKKKASMRGPKKSTRGKKAAAPVDDLVMETDPPSHIEEASMADNTVKPTRKTTRSKKAAAVEESSKLDTDQSAQIEHPTVIEEQPKRQTRRKGSKSEKPIPIEDTLNASENKRPTRGRPAAVAGKQQARMSEDESQLHSELQAAVDASIMPTQHSGRPARGVKRTSDGALKVETSIAPSEEPVDSETQKARPKRGRKPKPAVAEVQSQDASQPLCSDIIEPEQHVRSMSQVQSKAPKGKKGAKVANTEPEPEMNDQTGEEQNVQLLAEEREEEFDFAESLVNPINPYAPITGTPEYSPGEASPAPSTPTPVRTHQSIASSRPILAPPTSSAERAVSNKATTPISSPNSSDAENRPPSSRPPSTRPPLSVQRQPLASGTPSSNLQLSPSKRVIGGGGLKSILPWSPIDLENIFLNSPVKRNYGLSMEKENTLNMPDVDFEHLTSSKALKEVVERVRRVLGQDERKMTVEQWVRWNASIGEERLRRECESLVMLFEQEGGRALRSLEGIECAP</sequence>
<evidence type="ECO:0000256" key="2">
    <source>
        <dbReference type="ARBA" id="ARBA00022833"/>
    </source>
</evidence>
<dbReference type="GeneID" id="27309599"/>
<dbReference type="AlphaFoldDB" id="A0A0D1Z3X9"/>
<dbReference type="RefSeq" id="XP_016217556.1">
    <property type="nucleotide sequence ID" value="XM_016354544.1"/>
</dbReference>
<dbReference type="Pfam" id="PF00653">
    <property type="entry name" value="BIR"/>
    <property type="match status" value="2"/>
</dbReference>
<accession>A0A0D1Z3X9</accession>
<feature type="compositionally biased region" description="Basic residues" evidence="3">
    <location>
        <begin position="277"/>
        <end position="295"/>
    </location>
</feature>
<dbReference type="HOGENOM" id="CLU_010318_1_0_1"/>
<feature type="compositionally biased region" description="Acidic residues" evidence="3">
    <location>
        <begin position="251"/>
        <end position="261"/>
    </location>
</feature>
<feature type="compositionally biased region" description="Polar residues" evidence="3">
    <location>
        <begin position="604"/>
        <end position="627"/>
    </location>
</feature>
<dbReference type="EMBL" id="KN847532">
    <property type="protein sequence ID" value="KIW07687.1"/>
    <property type="molecule type" value="Genomic_DNA"/>
</dbReference>
<dbReference type="PANTHER" id="PTHR46771:SF5">
    <property type="entry name" value="DETERIN"/>
    <property type="match status" value="1"/>
</dbReference>
<feature type="compositionally biased region" description="Basic residues" evidence="3">
    <location>
        <begin position="213"/>
        <end position="224"/>
    </location>
</feature>
<reference evidence="4 5" key="1">
    <citation type="submission" date="2015-01" db="EMBL/GenBank/DDBJ databases">
        <title>The Genome Sequence of Ochroconis gallopava CBS43764.</title>
        <authorList>
            <consortium name="The Broad Institute Genomics Platform"/>
            <person name="Cuomo C."/>
            <person name="de Hoog S."/>
            <person name="Gorbushina A."/>
            <person name="Stielow B."/>
            <person name="Teixiera M."/>
            <person name="Abouelleil A."/>
            <person name="Chapman S.B."/>
            <person name="Priest M."/>
            <person name="Young S.K."/>
            <person name="Wortman J."/>
            <person name="Nusbaum C."/>
            <person name="Birren B."/>
        </authorList>
    </citation>
    <scope>NUCLEOTIDE SEQUENCE [LARGE SCALE GENOMIC DNA]</scope>
    <source>
        <strain evidence="4 5">CBS 43764</strain>
    </source>
</reference>
<proteinExistence type="predicted"/>
<keyword evidence="2" id="KW-0862">Zinc</keyword>
<dbReference type="InterPro" id="IPR051190">
    <property type="entry name" value="Baculoviral_IAP"/>
</dbReference>
<feature type="region of interest" description="Disordered" evidence="3">
    <location>
        <begin position="247"/>
        <end position="540"/>
    </location>
</feature>
<feature type="region of interest" description="Disordered" evidence="3">
    <location>
        <begin position="558"/>
        <end position="668"/>
    </location>
</feature>
<dbReference type="OrthoDB" id="2196114at2759"/>
<feature type="compositionally biased region" description="Low complexity" evidence="3">
    <location>
        <begin position="264"/>
        <end position="276"/>
    </location>
</feature>
<feature type="region of interest" description="Disordered" evidence="3">
    <location>
        <begin position="21"/>
        <end position="45"/>
    </location>
</feature>
<evidence type="ECO:0000256" key="1">
    <source>
        <dbReference type="ARBA" id="ARBA00022723"/>
    </source>
</evidence>
<evidence type="ECO:0000256" key="3">
    <source>
        <dbReference type="SAM" id="MobiDB-lite"/>
    </source>
</evidence>
<dbReference type="Gene3D" id="1.10.1170.10">
    <property type="entry name" value="Inhibitor Of Apoptosis Protein (2mihbC-IAP-1), Chain A"/>
    <property type="match status" value="2"/>
</dbReference>
<feature type="compositionally biased region" description="Basic and acidic residues" evidence="3">
    <location>
        <begin position="336"/>
        <end position="346"/>
    </location>
</feature>